<evidence type="ECO:0000313" key="12">
    <source>
        <dbReference type="Proteomes" id="UP000005580"/>
    </source>
</evidence>
<keyword evidence="3 9" id="KW-1003">Cell membrane</keyword>
<evidence type="ECO:0000256" key="10">
    <source>
        <dbReference type="SAM" id="Phobius"/>
    </source>
</evidence>
<organism evidence="11 12">
    <name type="scientific">Hoylesella oralis ATCC 33269</name>
    <dbReference type="NCBI Taxonomy" id="873533"/>
    <lineage>
        <taxon>Bacteria</taxon>
        <taxon>Pseudomonadati</taxon>
        <taxon>Bacteroidota</taxon>
        <taxon>Bacteroidia</taxon>
        <taxon>Bacteroidales</taxon>
        <taxon>Prevotellaceae</taxon>
        <taxon>Hoylesella</taxon>
    </lineage>
</organism>
<dbReference type="GO" id="GO:0042121">
    <property type="term" value="P:alginic acid biosynthetic process"/>
    <property type="evidence" value="ECO:0007669"/>
    <property type="project" value="InterPro"/>
</dbReference>
<dbReference type="GO" id="GO:0016746">
    <property type="term" value="F:acyltransferase activity"/>
    <property type="evidence" value="ECO:0007669"/>
    <property type="project" value="UniProtKB-KW"/>
</dbReference>
<evidence type="ECO:0000256" key="5">
    <source>
        <dbReference type="ARBA" id="ARBA00022692"/>
    </source>
</evidence>
<dbReference type="STRING" id="28134.SAMN05444288_1668"/>
<keyword evidence="5 10" id="KW-0812">Transmembrane</keyword>
<comment type="subcellular location">
    <subcellularLocation>
        <location evidence="1">Cell membrane</location>
        <topology evidence="1">Multi-pass membrane protein</topology>
    </subcellularLocation>
</comment>
<dbReference type="Pfam" id="PF03062">
    <property type="entry name" value="MBOAT"/>
    <property type="match status" value="1"/>
</dbReference>
<keyword evidence="8 9" id="KW-0012">Acyltransferase</keyword>
<evidence type="ECO:0000256" key="7">
    <source>
        <dbReference type="ARBA" id="ARBA00023136"/>
    </source>
</evidence>
<dbReference type="EC" id="2.3.1.-" evidence="11"/>
<reference evidence="11" key="1">
    <citation type="submission" date="2011-01" db="EMBL/GenBank/DDBJ databases">
        <authorList>
            <person name="Muzny D."/>
            <person name="Qin X."/>
            <person name="Buhay C."/>
            <person name="Dugan-Rocha S."/>
            <person name="Ding Y."/>
            <person name="Chen G."/>
            <person name="Hawes A."/>
            <person name="Holder M."/>
            <person name="Jhangiani S."/>
            <person name="Johnson A."/>
            <person name="Khan Z."/>
            <person name="Li Z."/>
            <person name="Liu W."/>
            <person name="Liu X."/>
            <person name="Perez L."/>
            <person name="Shen H."/>
            <person name="Wang Q."/>
            <person name="Watt J."/>
            <person name="Xi L."/>
            <person name="Xin Y."/>
            <person name="Zhou J."/>
            <person name="Deng J."/>
            <person name="Jiang H."/>
            <person name="Liu Y."/>
            <person name="Qu J."/>
            <person name="Song X.-Z."/>
            <person name="Zhang L."/>
            <person name="Villasana D."/>
            <person name="Johnson A."/>
            <person name="Liu J."/>
            <person name="Liyanage D."/>
            <person name="Lorensuhewa L."/>
            <person name="Robinson T."/>
            <person name="Song A."/>
            <person name="Song B.-B."/>
            <person name="Dinh H."/>
            <person name="Thornton R."/>
            <person name="Coyle M."/>
            <person name="Francisco L."/>
            <person name="Jackson L."/>
            <person name="Javaid M."/>
            <person name="Korchina V."/>
            <person name="Kovar C."/>
            <person name="Mata R."/>
            <person name="Mathew T."/>
            <person name="Ngo R."/>
            <person name="Nguyen L."/>
            <person name="Nguyen N."/>
            <person name="Okwuonu G."/>
            <person name="Ongeri F."/>
            <person name="Pham C."/>
            <person name="Simmons D."/>
            <person name="Wilczek-Boney K."/>
            <person name="Hale W."/>
            <person name="Jakkamsetti A."/>
            <person name="Pham P."/>
            <person name="Ruth R."/>
            <person name="San Lucas F."/>
            <person name="Warren J."/>
            <person name="Zhang J."/>
            <person name="Zhao Z."/>
            <person name="Zhou C."/>
            <person name="Zhu D."/>
            <person name="Lee S."/>
            <person name="Bess C."/>
            <person name="Blankenburg K."/>
            <person name="Forbes L."/>
            <person name="Fu Q."/>
            <person name="Gubbala S."/>
            <person name="Hirani K."/>
            <person name="Jayaseelan J.C."/>
            <person name="Lara F."/>
            <person name="Munidasa M."/>
            <person name="Palculict T."/>
            <person name="Patil S."/>
            <person name="Pu L.-L."/>
            <person name="Saada N."/>
            <person name="Tang L."/>
            <person name="Weissenberger G."/>
            <person name="Zhu Y."/>
            <person name="Hemphill L."/>
            <person name="Shang Y."/>
            <person name="Youmans B."/>
            <person name="Ayvaz T."/>
            <person name="Ross M."/>
            <person name="Santibanez J."/>
            <person name="Aqrawi P."/>
            <person name="Gross S."/>
            <person name="Joshi V."/>
            <person name="Fowler G."/>
            <person name="Nazareth L."/>
            <person name="Reid J."/>
            <person name="Worley K."/>
            <person name="Petrosino J."/>
            <person name="Highlander S."/>
            <person name="Gibbs R."/>
        </authorList>
    </citation>
    <scope>NUCLEOTIDE SEQUENCE [LARGE SCALE GENOMIC DNA]</scope>
    <source>
        <strain evidence="11">ATCC 33269</strain>
    </source>
</reference>
<name>E7RPV5_9BACT</name>
<evidence type="ECO:0000256" key="1">
    <source>
        <dbReference type="ARBA" id="ARBA00004651"/>
    </source>
</evidence>
<dbReference type="EMBL" id="AEPE02000004">
    <property type="protein sequence ID" value="EFZ37148.1"/>
    <property type="molecule type" value="Genomic_DNA"/>
</dbReference>
<feature type="transmembrane region" description="Helical" evidence="10">
    <location>
        <begin position="344"/>
        <end position="361"/>
    </location>
</feature>
<evidence type="ECO:0000256" key="3">
    <source>
        <dbReference type="ARBA" id="ARBA00022475"/>
    </source>
</evidence>
<dbReference type="InterPro" id="IPR051085">
    <property type="entry name" value="MB_O-acyltransferase"/>
</dbReference>
<feature type="transmembrane region" description="Helical" evidence="10">
    <location>
        <begin position="17"/>
        <end position="35"/>
    </location>
</feature>
<sequence>MIERLISVLSYNPKEPMIFSSGTFLILFLFFTFFYMLLQKKLTPRLLFVTAFSYYFYYKSSGMYFVLLAIVTCSDYIIAGFIYRKRENRILGQWLVALSLLIDLGLLGYFKYTNFFAGMISQMIGSNFQPWDIFLPVGISFFTFQSLSYTIDVYRGSLKPLPSILDYAFYVSFFPQLVAGPIVRAADFAPQIRKPIVITNDMFAHGVYFIVIGLFKKAVISDYISLNFVDRIFDNPTLYSGVENLLGIYGYALQIYCDFSGYSDMAIGIALLLGFHFPLNFNAPYNSSSITDFWRRWHISLSTWIRDYIYISLGGNRRGKVRQYFNLFVTMLLGGLWHGASLNFVAWGGMHGLALVAHKFFRTDVLHRDRHYRSHGWRRFVAVVLTFHFVCFTWIFFRSSTFAVGWSMLCRVFTAFHPELFVQILAGYKYVFALMLFGYVSHYLPDRWQEDIIGALKRCNVVVYALLIVAVIYIVIQIKSSTIQPFIYFQF</sequence>
<feature type="transmembrane region" description="Helical" evidence="10">
    <location>
        <begin position="164"/>
        <end position="183"/>
    </location>
</feature>
<evidence type="ECO:0000256" key="9">
    <source>
        <dbReference type="PIRNR" id="PIRNR016636"/>
    </source>
</evidence>
<feature type="transmembrane region" description="Helical" evidence="10">
    <location>
        <begin position="461"/>
        <end position="478"/>
    </location>
</feature>
<comment type="caution">
    <text evidence="11">The sequence shown here is derived from an EMBL/GenBank/DDBJ whole genome shotgun (WGS) entry which is preliminary data.</text>
</comment>
<dbReference type="Proteomes" id="UP000005580">
    <property type="component" value="Unassembled WGS sequence"/>
</dbReference>
<dbReference type="eggNOG" id="COG1696">
    <property type="taxonomic scope" value="Bacteria"/>
</dbReference>
<dbReference type="PANTHER" id="PTHR13285:SF23">
    <property type="entry name" value="TEICHOIC ACID D-ALANYLTRANSFERASE"/>
    <property type="match status" value="1"/>
</dbReference>
<dbReference type="InterPro" id="IPR024194">
    <property type="entry name" value="Ac/AlaTfrase_AlgI/DltB"/>
</dbReference>
<evidence type="ECO:0000256" key="8">
    <source>
        <dbReference type="ARBA" id="ARBA00023315"/>
    </source>
</evidence>
<feature type="transmembrane region" description="Helical" evidence="10">
    <location>
        <begin position="95"/>
        <end position="113"/>
    </location>
</feature>
<keyword evidence="7 9" id="KW-0472">Membrane</keyword>
<feature type="transmembrane region" description="Helical" evidence="10">
    <location>
        <begin position="381"/>
        <end position="400"/>
    </location>
</feature>
<dbReference type="InterPro" id="IPR004299">
    <property type="entry name" value="MBOAT_fam"/>
</dbReference>
<evidence type="ECO:0000313" key="11">
    <source>
        <dbReference type="EMBL" id="EFZ37148.1"/>
    </source>
</evidence>
<dbReference type="RefSeq" id="WP_004368482.1">
    <property type="nucleotide sequence ID" value="NZ_GL833118.1"/>
</dbReference>
<dbReference type="PIRSF" id="PIRSF016636">
    <property type="entry name" value="AlgI_DltB"/>
    <property type="match status" value="1"/>
</dbReference>
<feature type="transmembrane region" description="Helical" evidence="10">
    <location>
        <begin position="420"/>
        <end position="440"/>
    </location>
</feature>
<dbReference type="HOGENOM" id="CLU_025255_4_1_10"/>
<evidence type="ECO:0000256" key="4">
    <source>
        <dbReference type="ARBA" id="ARBA00022679"/>
    </source>
</evidence>
<keyword evidence="6 10" id="KW-1133">Transmembrane helix</keyword>
<accession>E7RPV5</accession>
<dbReference type="PANTHER" id="PTHR13285">
    <property type="entry name" value="ACYLTRANSFERASE"/>
    <property type="match status" value="1"/>
</dbReference>
<dbReference type="GO" id="GO:0005886">
    <property type="term" value="C:plasma membrane"/>
    <property type="evidence" value="ECO:0007669"/>
    <property type="project" value="UniProtKB-SubCell"/>
</dbReference>
<proteinExistence type="inferred from homology"/>
<keyword evidence="4 9" id="KW-0808">Transferase</keyword>
<feature type="transmembrane region" description="Helical" evidence="10">
    <location>
        <begin position="195"/>
        <end position="215"/>
    </location>
</feature>
<evidence type="ECO:0000256" key="6">
    <source>
        <dbReference type="ARBA" id="ARBA00022989"/>
    </source>
</evidence>
<feature type="transmembrane region" description="Helical" evidence="10">
    <location>
        <begin position="133"/>
        <end position="152"/>
    </location>
</feature>
<dbReference type="InterPro" id="IPR028362">
    <property type="entry name" value="AlgI"/>
</dbReference>
<dbReference type="AlphaFoldDB" id="E7RPV5"/>
<evidence type="ECO:0000256" key="2">
    <source>
        <dbReference type="ARBA" id="ARBA00010323"/>
    </source>
</evidence>
<dbReference type="PIRSF" id="PIRSF500217">
    <property type="entry name" value="AlgI"/>
    <property type="match status" value="1"/>
</dbReference>
<protein>
    <submittedName>
        <fullName evidence="11">MBOAT family protein</fullName>
        <ecNumber evidence="11">2.3.1.-</ecNumber>
    </submittedName>
</protein>
<gene>
    <name evidence="11" type="primary">algI</name>
    <name evidence="11" type="ORF">HMPREF0663_11206</name>
</gene>
<feature type="transmembrane region" description="Helical" evidence="10">
    <location>
        <begin position="64"/>
        <end position="83"/>
    </location>
</feature>
<comment type="similarity">
    <text evidence="2 9">Belongs to the membrane-bound acyltransferase family.</text>
</comment>
<keyword evidence="12" id="KW-1185">Reference proteome</keyword>